<protein>
    <submittedName>
        <fullName evidence="4">NAD(P)-dependent oxidoreductase</fullName>
    </submittedName>
</protein>
<organism evidence="4 5">
    <name type="scientific">Pseudopedobacter saltans</name>
    <dbReference type="NCBI Taxonomy" id="151895"/>
    <lineage>
        <taxon>Bacteria</taxon>
        <taxon>Pseudomonadati</taxon>
        <taxon>Bacteroidota</taxon>
        <taxon>Sphingobacteriia</taxon>
        <taxon>Sphingobacteriales</taxon>
        <taxon>Sphingobacteriaceae</taxon>
        <taxon>Pseudopedobacter</taxon>
    </lineage>
</organism>
<evidence type="ECO:0000256" key="3">
    <source>
        <dbReference type="RuleBase" id="RU000363"/>
    </source>
</evidence>
<name>A0A2W5EPI8_9SPHI</name>
<dbReference type="InterPro" id="IPR036291">
    <property type="entry name" value="NAD(P)-bd_dom_sf"/>
</dbReference>
<sequence>MKKIILITGATSGFGKASAEKFASEGWDCIITGRREDRLVDLSKKLEKKYGIEVLPLTFDVRERTAVESVLSKIPAKWKKIDVLLNNAGLALGTEPFEDANIDNWDTMIDTNIKGTLYVSKAIIPYFIKNKKGQIINITSTAAKTVYPGGNVYCATKQAVDAITQSQRIDLLQYGIKVTSIAPGAAKTEFSNVRFKGDQTKADAVYKGYEPLQAKDVADTIFYCATLPKHVCINDLVITCTAQANSLFFYKK</sequence>
<dbReference type="InterPro" id="IPR020904">
    <property type="entry name" value="Sc_DH/Rdtase_CS"/>
</dbReference>
<evidence type="ECO:0000313" key="4">
    <source>
        <dbReference type="EMBL" id="PZP44403.1"/>
    </source>
</evidence>
<dbReference type="FunFam" id="3.40.50.720:FF:000047">
    <property type="entry name" value="NADP-dependent L-serine/L-allo-threonine dehydrogenase"/>
    <property type="match status" value="1"/>
</dbReference>
<evidence type="ECO:0000256" key="1">
    <source>
        <dbReference type="ARBA" id="ARBA00006484"/>
    </source>
</evidence>
<reference evidence="4 5" key="1">
    <citation type="submission" date="2017-11" db="EMBL/GenBank/DDBJ databases">
        <title>Infants hospitalized years apart are colonized by the same room-sourced microbial strains.</title>
        <authorList>
            <person name="Brooks B."/>
            <person name="Olm M.R."/>
            <person name="Firek B.A."/>
            <person name="Baker R."/>
            <person name="Thomas B.C."/>
            <person name="Morowitz M.J."/>
            <person name="Banfield J.F."/>
        </authorList>
    </citation>
    <scope>NUCLEOTIDE SEQUENCE [LARGE SCALE GENOMIC DNA]</scope>
    <source>
        <strain evidence="4">S2_009_000_R2_76</strain>
    </source>
</reference>
<dbReference type="PRINTS" id="PR00080">
    <property type="entry name" value="SDRFAMILY"/>
</dbReference>
<dbReference type="PROSITE" id="PS00061">
    <property type="entry name" value="ADH_SHORT"/>
    <property type="match status" value="1"/>
</dbReference>
<dbReference type="Proteomes" id="UP000249645">
    <property type="component" value="Unassembled WGS sequence"/>
</dbReference>
<dbReference type="GO" id="GO:0016616">
    <property type="term" value="F:oxidoreductase activity, acting on the CH-OH group of donors, NAD or NADP as acceptor"/>
    <property type="evidence" value="ECO:0007669"/>
    <property type="project" value="UniProtKB-ARBA"/>
</dbReference>
<keyword evidence="2" id="KW-0560">Oxidoreductase</keyword>
<evidence type="ECO:0000313" key="5">
    <source>
        <dbReference type="Proteomes" id="UP000249645"/>
    </source>
</evidence>
<dbReference type="InterPro" id="IPR002347">
    <property type="entry name" value="SDR_fam"/>
</dbReference>
<dbReference type="AlphaFoldDB" id="A0A2W5EPI8"/>
<dbReference type="PANTHER" id="PTHR42901:SF1">
    <property type="entry name" value="ALCOHOL DEHYDROGENASE"/>
    <property type="match status" value="1"/>
</dbReference>
<dbReference type="PANTHER" id="PTHR42901">
    <property type="entry name" value="ALCOHOL DEHYDROGENASE"/>
    <property type="match status" value="1"/>
</dbReference>
<proteinExistence type="inferred from homology"/>
<gene>
    <name evidence="4" type="ORF">DI598_14570</name>
</gene>
<evidence type="ECO:0000256" key="2">
    <source>
        <dbReference type="ARBA" id="ARBA00023002"/>
    </source>
</evidence>
<dbReference type="PRINTS" id="PR00081">
    <property type="entry name" value="GDHRDH"/>
</dbReference>
<dbReference type="SUPFAM" id="SSF51735">
    <property type="entry name" value="NAD(P)-binding Rossmann-fold domains"/>
    <property type="match status" value="1"/>
</dbReference>
<dbReference type="EMBL" id="QFOI01000319">
    <property type="protein sequence ID" value="PZP44403.1"/>
    <property type="molecule type" value="Genomic_DNA"/>
</dbReference>
<dbReference type="Gene3D" id="3.40.50.720">
    <property type="entry name" value="NAD(P)-binding Rossmann-like Domain"/>
    <property type="match status" value="1"/>
</dbReference>
<comment type="similarity">
    <text evidence="1 3">Belongs to the short-chain dehydrogenases/reductases (SDR) family.</text>
</comment>
<accession>A0A2W5EPI8</accession>
<comment type="caution">
    <text evidence="4">The sequence shown here is derived from an EMBL/GenBank/DDBJ whole genome shotgun (WGS) entry which is preliminary data.</text>
</comment>
<dbReference type="Pfam" id="PF00106">
    <property type="entry name" value="adh_short"/>
    <property type="match status" value="1"/>
</dbReference>